<feature type="transmembrane region" description="Helical" evidence="19">
    <location>
        <begin position="118"/>
        <end position="141"/>
    </location>
</feature>
<dbReference type="GO" id="GO:0046872">
    <property type="term" value="F:metal ion binding"/>
    <property type="evidence" value="ECO:0007669"/>
    <property type="project" value="UniProtKB-KW"/>
</dbReference>
<comment type="subcellular location">
    <subcellularLocation>
        <location evidence="1">Cell membrane</location>
        <topology evidence="1">Multi-pass membrane protein</topology>
    </subcellularLocation>
</comment>
<evidence type="ECO:0000256" key="17">
    <source>
        <dbReference type="ARBA" id="ARBA00047816"/>
    </source>
</evidence>
<proteinExistence type="inferred from homology"/>
<evidence type="ECO:0000256" key="7">
    <source>
        <dbReference type="ARBA" id="ARBA00022617"/>
    </source>
</evidence>
<evidence type="ECO:0000256" key="18">
    <source>
        <dbReference type="RuleBase" id="RU000370"/>
    </source>
</evidence>
<dbReference type="PROSITE" id="PS00077">
    <property type="entry name" value="COX1_CUB"/>
    <property type="match status" value="1"/>
</dbReference>
<dbReference type="EMBL" id="NBBI01000003">
    <property type="protein sequence ID" value="OWK30456.1"/>
    <property type="molecule type" value="Genomic_DNA"/>
</dbReference>
<dbReference type="Pfam" id="PF00115">
    <property type="entry name" value="COX1"/>
    <property type="match status" value="1"/>
</dbReference>
<organism evidence="21 22">
    <name type="scientific">Sphingomonas dokdonensis</name>
    <dbReference type="NCBI Taxonomy" id="344880"/>
    <lineage>
        <taxon>Bacteria</taxon>
        <taxon>Pseudomonadati</taxon>
        <taxon>Pseudomonadota</taxon>
        <taxon>Alphaproteobacteria</taxon>
        <taxon>Sphingomonadales</taxon>
        <taxon>Sphingomonadaceae</taxon>
        <taxon>Sphingomonas</taxon>
    </lineage>
</organism>
<feature type="transmembrane region" description="Helical" evidence="19">
    <location>
        <begin position="390"/>
        <end position="412"/>
    </location>
</feature>
<evidence type="ECO:0000256" key="1">
    <source>
        <dbReference type="ARBA" id="ARBA00004651"/>
    </source>
</evidence>
<keyword evidence="9 18" id="KW-0812">Transmembrane</keyword>
<comment type="pathway">
    <text evidence="2">Energy metabolism; oxidative phosphorylation.</text>
</comment>
<dbReference type="PROSITE" id="PS50855">
    <property type="entry name" value="COX1"/>
    <property type="match status" value="1"/>
</dbReference>
<dbReference type="GO" id="GO:0022904">
    <property type="term" value="P:respiratory electron transport chain"/>
    <property type="evidence" value="ECO:0007669"/>
    <property type="project" value="InterPro"/>
</dbReference>
<keyword evidence="14" id="KW-0408">Iron</keyword>
<feature type="transmembrane region" description="Helical" evidence="19">
    <location>
        <begin position="74"/>
        <end position="97"/>
    </location>
</feature>
<dbReference type="SUPFAM" id="SSF81452">
    <property type="entry name" value="Cytochrome c oxidase subunit III-like"/>
    <property type="match status" value="1"/>
</dbReference>
<feature type="transmembrane region" description="Helical" evidence="19">
    <location>
        <begin position="259"/>
        <end position="278"/>
    </location>
</feature>
<protein>
    <recommendedName>
        <fullName evidence="4">cytochrome-c oxidase</fullName>
        <ecNumber evidence="4">7.1.1.9</ecNumber>
    </recommendedName>
</protein>
<evidence type="ECO:0000256" key="9">
    <source>
        <dbReference type="ARBA" id="ARBA00022692"/>
    </source>
</evidence>
<keyword evidence="13 19" id="KW-1133">Transmembrane helix</keyword>
<dbReference type="GO" id="GO:0015990">
    <property type="term" value="P:electron transport coupled proton transport"/>
    <property type="evidence" value="ECO:0007669"/>
    <property type="project" value="InterPro"/>
</dbReference>
<dbReference type="InterPro" id="IPR013833">
    <property type="entry name" value="Cyt_c_oxidase_su3_a-hlx"/>
</dbReference>
<keyword evidence="21" id="KW-0560">Oxidoreductase</keyword>
<evidence type="ECO:0000313" key="21">
    <source>
        <dbReference type="EMBL" id="OWK30456.1"/>
    </source>
</evidence>
<feature type="domain" description="Cytochrome oxidase subunit I profile" evidence="20">
    <location>
        <begin position="8"/>
        <end position="529"/>
    </location>
</feature>
<evidence type="ECO:0000256" key="2">
    <source>
        <dbReference type="ARBA" id="ARBA00004673"/>
    </source>
</evidence>
<feature type="transmembrane region" description="Helical" evidence="19">
    <location>
        <begin position="354"/>
        <end position="378"/>
    </location>
</feature>
<feature type="transmembrane region" description="Helical" evidence="19">
    <location>
        <begin position="424"/>
        <end position="449"/>
    </location>
</feature>
<evidence type="ECO:0000256" key="19">
    <source>
        <dbReference type="SAM" id="Phobius"/>
    </source>
</evidence>
<evidence type="ECO:0000256" key="16">
    <source>
        <dbReference type="ARBA" id="ARBA00023136"/>
    </source>
</evidence>
<dbReference type="InterPro" id="IPR014241">
    <property type="entry name" value="Cyt_c_oxidase_su1_bac"/>
</dbReference>
<sequence length="826" mass="90165">MKALRLHRQFEAIWGTPPGWRGALTTVNHSTLGKRLMLTAFGFFLIGGVLAMLIRAQLATPHSAFVGPAIFNQLFTMHGSIMMFLFAIPMFEGFTIYMLPKLLGTRDFAFPRLTAYGWWCYLFGGSLLILAMLLGVAPDAGWFMYTPLSSKPYSPGINADFWLLGITFVEISAIVTAADIVVTILKLRAPGMSLDKMPLFAWYMLVTAMMMLIGFPPLILGSVLLELERAFDWPFFDATRGGDALLWQHLFWLFGHPEVYIIFLPAAGVVSTILPVMARTRILGYGWIVGAILALGFLSFGLWVHHMFAVGIPHMALAFFSAASTLVAVPTGVQIFAWIGTLWSGRPQMRLPMLYLLGFFFVFVMGGLTGVMVAVVPFDWQAHDTAFVTAHLHYVLVGGFVFPMLAGAYYWLGHLIGRQRQYTLGVTAFWLIFIGFNMTFFLMHVVGLLGQPRRIETYPEGLGWTGYNLLSSVGSFVLAFGIALFIIDLSLQFFHAPRTRRNPWGATTLEWAMMLPSPSYNIASIPNVDDRDPLAARPALALELARGEGYLGEPRHGWRETLAVETASGRLDHIVVLPGNTSLPIWTAAVTGAFFVAMLLGLYWIAPVPLIGVAVLGWRWAAVLGRRTDIGPLPLGGGETAVTHWEARDPPGWWGSVFVLLADATFFGSLLFGYAYLWTVAPGWPPPRLMAGSLIEPALGVIGAGLAVVGARAATRRLARDGEGHSGMAGAGLALLFGALLATALLRAPAPTGHAYHAVIAVMIGYALFHVGVALLIQIFVHRRGRAGYLSARRSAERRIATLWTDYGAASGVIVLLATHLPGLVA</sequence>
<dbReference type="InterPro" id="IPR023615">
    <property type="entry name" value="Cyt_c_Oxase_su1_BS"/>
</dbReference>
<evidence type="ECO:0000256" key="10">
    <source>
        <dbReference type="ARBA" id="ARBA00022723"/>
    </source>
</evidence>
<evidence type="ECO:0000256" key="11">
    <source>
        <dbReference type="ARBA" id="ARBA00022967"/>
    </source>
</evidence>
<dbReference type="Gene3D" id="1.20.120.80">
    <property type="entry name" value="Cytochrome c oxidase, subunit III, four-helix bundle"/>
    <property type="match status" value="1"/>
</dbReference>
<dbReference type="InterPro" id="IPR023616">
    <property type="entry name" value="Cyt_c_oxase-like_su1_dom"/>
</dbReference>
<evidence type="ECO:0000256" key="13">
    <source>
        <dbReference type="ARBA" id="ARBA00022989"/>
    </source>
</evidence>
<feature type="transmembrane region" description="Helical" evidence="19">
    <location>
        <begin position="36"/>
        <end position="54"/>
    </location>
</feature>
<feature type="transmembrane region" description="Helical" evidence="19">
    <location>
        <begin position="316"/>
        <end position="342"/>
    </location>
</feature>
<evidence type="ECO:0000256" key="8">
    <source>
        <dbReference type="ARBA" id="ARBA00022660"/>
    </source>
</evidence>
<keyword evidence="12 18" id="KW-0249">Electron transport</keyword>
<dbReference type="PANTHER" id="PTHR10422">
    <property type="entry name" value="CYTOCHROME C OXIDASE SUBUNIT 1"/>
    <property type="match status" value="1"/>
</dbReference>
<keyword evidence="5 18" id="KW-0813">Transport</keyword>
<feature type="transmembrane region" description="Helical" evidence="19">
    <location>
        <begin position="285"/>
        <end position="304"/>
    </location>
</feature>
<feature type="transmembrane region" description="Helical" evidence="19">
    <location>
        <begin position="161"/>
        <end position="187"/>
    </location>
</feature>
<dbReference type="PANTHER" id="PTHR10422:SF35">
    <property type="entry name" value="CYTOCHROME BO(3) UBIQUINOL OXIDASE SUBUNIT 1"/>
    <property type="match status" value="1"/>
</dbReference>
<keyword evidence="6" id="KW-1003">Cell membrane</keyword>
<dbReference type="GO" id="GO:0020037">
    <property type="term" value="F:heme binding"/>
    <property type="evidence" value="ECO:0007669"/>
    <property type="project" value="InterPro"/>
</dbReference>
<dbReference type="Proteomes" id="UP000197290">
    <property type="component" value="Unassembled WGS sequence"/>
</dbReference>
<evidence type="ECO:0000259" key="20">
    <source>
        <dbReference type="PROSITE" id="PS50855"/>
    </source>
</evidence>
<dbReference type="AlphaFoldDB" id="A0A245ZL36"/>
<comment type="catalytic activity">
    <reaction evidence="17">
        <text>4 Fe(II)-[cytochrome c] + O2 + 8 H(+)(in) = 4 Fe(III)-[cytochrome c] + 2 H2O + 4 H(+)(out)</text>
        <dbReference type="Rhea" id="RHEA:11436"/>
        <dbReference type="Rhea" id="RHEA-COMP:10350"/>
        <dbReference type="Rhea" id="RHEA-COMP:14399"/>
        <dbReference type="ChEBI" id="CHEBI:15377"/>
        <dbReference type="ChEBI" id="CHEBI:15378"/>
        <dbReference type="ChEBI" id="CHEBI:15379"/>
        <dbReference type="ChEBI" id="CHEBI:29033"/>
        <dbReference type="ChEBI" id="CHEBI:29034"/>
        <dbReference type="EC" id="7.1.1.9"/>
    </reaction>
</comment>
<evidence type="ECO:0000256" key="15">
    <source>
        <dbReference type="ARBA" id="ARBA00023008"/>
    </source>
</evidence>
<keyword evidence="15" id="KW-0186">Copper</keyword>
<keyword evidence="16 19" id="KW-0472">Membrane</keyword>
<feature type="transmembrane region" description="Helical" evidence="19">
    <location>
        <begin position="758"/>
        <end position="781"/>
    </location>
</feature>
<feature type="transmembrane region" description="Helical" evidence="19">
    <location>
        <begin position="653"/>
        <end position="677"/>
    </location>
</feature>
<feature type="transmembrane region" description="Helical" evidence="19">
    <location>
        <begin position="727"/>
        <end position="746"/>
    </location>
</feature>
<keyword evidence="11" id="KW-1278">Translocase</keyword>
<evidence type="ECO:0000256" key="3">
    <source>
        <dbReference type="ARBA" id="ARBA00009578"/>
    </source>
</evidence>
<dbReference type="InterPro" id="IPR035973">
    <property type="entry name" value="Cyt_c_oxidase_su3-like_sf"/>
</dbReference>
<feature type="transmembrane region" description="Helical" evidence="19">
    <location>
        <begin position="574"/>
        <end position="596"/>
    </location>
</feature>
<dbReference type="Gene3D" id="1.20.210.10">
    <property type="entry name" value="Cytochrome c oxidase-like, subunit I domain"/>
    <property type="match status" value="1"/>
</dbReference>
<keyword evidence="22" id="KW-1185">Reference proteome</keyword>
<reference evidence="21 22" key="1">
    <citation type="submission" date="2017-03" db="EMBL/GenBank/DDBJ databases">
        <title>Genome sequence of Sphingomonas dokdonensis DSM 21029.</title>
        <authorList>
            <person name="Poehlein A."/>
            <person name="Wuebbeler J.H."/>
            <person name="Steinbuechel A."/>
            <person name="Daniel R."/>
        </authorList>
    </citation>
    <scope>NUCLEOTIDE SEQUENCE [LARGE SCALE GENOMIC DNA]</scope>
    <source>
        <strain evidence="21 22">DSM 21029</strain>
    </source>
</reference>
<keyword evidence="8 18" id="KW-0679">Respiratory chain</keyword>
<feature type="transmembrane region" description="Helical" evidence="19">
    <location>
        <begin position="801"/>
        <end position="821"/>
    </location>
</feature>
<dbReference type="EC" id="7.1.1.9" evidence="4"/>
<dbReference type="PRINTS" id="PR01165">
    <property type="entry name" value="CYCOXIDASEI"/>
</dbReference>
<evidence type="ECO:0000313" key="22">
    <source>
        <dbReference type="Proteomes" id="UP000197290"/>
    </source>
</evidence>
<keyword evidence="10" id="KW-0479">Metal-binding</keyword>
<evidence type="ECO:0000256" key="14">
    <source>
        <dbReference type="ARBA" id="ARBA00023004"/>
    </source>
</evidence>
<keyword evidence="7 18" id="KW-0349">Heme</keyword>
<evidence type="ECO:0000256" key="4">
    <source>
        <dbReference type="ARBA" id="ARBA00012949"/>
    </source>
</evidence>
<feature type="transmembrane region" description="Helical" evidence="19">
    <location>
        <begin position="469"/>
        <end position="491"/>
    </location>
</feature>
<dbReference type="NCBIfam" id="TIGR02891">
    <property type="entry name" value="CtaD_CoxA"/>
    <property type="match status" value="1"/>
</dbReference>
<comment type="caution">
    <text evidence="21">The sequence shown here is derived from an EMBL/GenBank/DDBJ whole genome shotgun (WGS) entry which is preliminary data.</text>
</comment>
<dbReference type="GO" id="GO:0005886">
    <property type="term" value="C:plasma membrane"/>
    <property type="evidence" value="ECO:0007669"/>
    <property type="project" value="UniProtKB-SubCell"/>
</dbReference>
<dbReference type="OrthoDB" id="9803294at2"/>
<dbReference type="RefSeq" id="WP_088367426.1">
    <property type="nucleotide sequence ID" value="NZ_NBBI01000003.1"/>
</dbReference>
<evidence type="ECO:0000256" key="5">
    <source>
        <dbReference type="ARBA" id="ARBA00022448"/>
    </source>
</evidence>
<accession>A0A245ZL36</accession>
<dbReference type="InterPro" id="IPR000883">
    <property type="entry name" value="Cyt_C_Oxase_1"/>
</dbReference>
<feature type="transmembrane region" description="Helical" evidence="19">
    <location>
        <begin position="602"/>
        <end position="621"/>
    </location>
</feature>
<evidence type="ECO:0000256" key="12">
    <source>
        <dbReference type="ARBA" id="ARBA00022982"/>
    </source>
</evidence>
<feature type="transmembrane region" description="Helical" evidence="19">
    <location>
        <begin position="199"/>
        <end position="225"/>
    </location>
</feature>
<name>A0A245ZL36_9SPHN</name>
<feature type="transmembrane region" description="Helical" evidence="19">
    <location>
        <begin position="697"/>
        <end position="715"/>
    </location>
</feature>
<dbReference type="SUPFAM" id="SSF81442">
    <property type="entry name" value="Cytochrome c oxidase subunit I-like"/>
    <property type="match status" value="1"/>
</dbReference>
<dbReference type="GO" id="GO:0006119">
    <property type="term" value="P:oxidative phosphorylation"/>
    <property type="evidence" value="ECO:0007669"/>
    <property type="project" value="UniProtKB-UniPathway"/>
</dbReference>
<dbReference type="InterPro" id="IPR036927">
    <property type="entry name" value="Cyt_c_oxase-like_su1_sf"/>
</dbReference>
<dbReference type="UniPathway" id="UPA00705"/>
<dbReference type="GO" id="GO:0016491">
    <property type="term" value="F:oxidoreductase activity"/>
    <property type="evidence" value="ECO:0007669"/>
    <property type="project" value="UniProtKB-KW"/>
</dbReference>
<gene>
    <name evidence="21" type="primary">ctaD_2</name>
    <name evidence="21" type="ORF">SPDO_21430</name>
</gene>
<comment type="similarity">
    <text evidence="3 18">Belongs to the heme-copper respiratory oxidase family.</text>
</comment>
<dbReference type="GO" id="GO:0004129">
    <property type="term" value="F:cytochrome-c oxidase activity"/>
    <property type="evidence" value="ECO:0007669"/>
    <property type="project" value="UniProtKB-EC"/>
</dbReference>
<evidence type="ECO:0000256" key="6">
    <source>
        <dbReference type="ARBA" id="ARBA00022475"/>
    </source>
</evidence>